<dbReference type="Gene3D" id="3.30.1330.60">
    <property type="entry name" value="OmpA-like domain"/>
    <property type="match status" value="1"/>
</dbReference>
<dbReference type="RefSeq" id="WP_202245681.1">
    <property type="nucleotide sequence ID" value="NZ_JAESIY010000009.1"/>
</dbReference>
<dbReference type="Pfam" id="PF00691">
    <property type="entry name" value="OmpA"/>
    <property type="match status" value="1"/>
</dbReference>
<evidence type="ECO:0000313" key="5">
    <source>
        <dbReference type="Proteomes" id="UP000659388"/>
    </source>
</evidence>
<dbReference type="InterPro" id="IPR036737">
    <property type="entry name" value="OmpA-like_sf"/>
</dbReference>
<protein>
    <submittedName>
        <fullName evidence="4">OmpA family protein</fullName>
    </submittedName>
</protein>
<name>A0A937FC95_9BACT</name>
<proteinExistence type="predicted"/>
<dbReference type="InterPro" id="IPR006665">
    <property type="entry name" value="OmpA-like"/>
</dbReference>
<evidence type="ECO:0000313" key="4">
    <source>
        <dbReference type="EMBL" id="MBL3657898.1"/>
    </source>
</evidence>
<comment type="caution">
    <text evidence="4">The sequence shown here is derived from an EMBL/GenBank/DDBJ whole genome shotgun (WGS) entry which is preliminary data.</text>
</comment>
<keyword evidence="5" id="KW-1185">Reference proteome</keyword>
<evidence type="ECO:0000256" key="2">
    <source>
        <dbReference type="SAM" id="SignalP"/>
    </source>
</evidence>
<reference evidence="4" key="1">
    <citation type="submission" date="2021-01" db="EMBL/GenBank/DDBJ databases">
        <title>Fulvivirga kasyanovii gen. nov., sp nov., a novel member of the phylum Bacteroidetes isolated from seawater in a mussel farm.</title>
        <authorList>
            <person name="Zhao L.-H."/>
            <person name="Wang Z.-J."/>
        </authorList>
    </citation>
    <scope>NUCLEOTIDE SEQUENCE</scope>
    <source>
        <strain evidence="4">2943</strain>
    </source>
</reference>
<evidence type="ECO:0000256" key="1">
    <source>
        <dbReference type="PROSITE-ProRule" id="PRU00473"/>
    </source>
</evidence>
<dbReference type="AlphaFoldDB" id="A0A937FC95"/>
<dbReference type="Proteomes" id="UP000659388">
    <property type="component" value="Unassembled WGS sequence"/>
</dbReference>
<dbReference type="SUPFAM" id="SSF103088">
    <property type="entry name" value="OmpA-like"/>
    <property type="match status" value="1"/>
</dbReference>
<dbReference type="EMBL" id="JAESIY010000009">
    <property type="protein sequence ID" value="MBL3657898.1"/>
    <property type="molecule type" value="Genomic_DNA"/>
</dbReference>
<dbReference type="GO" id="GO:0016020">
    <property type="term" value="C:membrane"/>
    <property type="evidence" value="ECO:0007669"/>
    <property type="project" value="UniProtKB-UniRule"/>
</dbReference>
<feature type="domain" description="OmpA-like" evidence="3">
    <location>
        <begin position="35"/>
        <end position="173"/>
    </location>
</feature>
<dbReference type="PROSITE" id="PS51123">
    <property type="entry name" value="OMPA_2"/>
    <property type="match status" value="1"/>
</dbReference>
<sequence>MKHFKLVLIGLLAFNIVSLIARTSAPKKAVEDDPVIEEVQDSTYEVHFYDATTLMVPKSEPVVKEVASIMKSNPRFKMYIHGNANGIHSGIITTRGESDKFFEINQLKNKSYYASRKRLSKERALAVKEYLLNQGIDKERIHVTSTKANKVAYIDMKEDETASARAEIEFVYH</sequence>
<keyword evidence="2" id="KW-0732">Signal</keyword>
<keyword evidence="1" id="KW-0472">Membrane</keyword>
<organism evidence="4 5">
    <name type="scientific">Fulvivirga sediminis</name>
    <dbReference type="NCBI Taxonomy" id="2803949"/>
    <lineage>
        <taxon>Bacteria</taxon>
        <taxon>Pseudomonadati</taxon>
        <taxon>Bacteroidota</taxon>
        <taxon>Cytophagia</taxon>
        <taxon>Cytophagales</taxon>
        <taxon>Fulvivirgaceae</taxon>
        <taxon>Fulvivirga</taxon>
    </lineage>
</organism>
<gene>
    <name evidence="4" type="ORF">JL102_17235</name>
</gene>
<accession>A0A937FC95</accession>
<feature type="signal peptide" evidence="2">
    <location>
        <begin position="1"/>
        <end position="21"/>
    </location>
</feature>
<evidence type="ECO:0000259" key="3">
    <source>
        <dbReference type="PROSITE" id="PS51123"/>
    </source>
</evidence>
<feature type="chain" id="PRO_5036887086" evidence="2">
    <location>
        <begin position="22"/>
        <end position="173"/>
    </location>
</feature>